<dbReference type="KEGG" id="spri:SPRI_6471"/>
<dbReference type="GeneID" id="97232481"/>
<proteinExistence type="predicted"/>
<gene>
    <name evidence="2" type="ORF">SPRI_6471</name>
</gene>
<dbReference type="OrthoDB" id="4251580at2"/>
<dbReference type="AlphaFoldDB" id="A0A0M4DG35"/>
<dbReference type="STRING" id="38300.SPRI_6471"/>
<feature type="region of interest" description="Disordered" evidence="1">
    <location>
        <begin position="1"/>
        <end position="28"/>
    </location>
</feature>
<organism evidence="2">
    <name type="scientific">Streptomyces pristinaespiralis</name>
    <dbReference type="NCBI Taxonomy" id="38300"/>
    <lineage>
        <taxon>Bacteria</taxon>
        <taxon>Bacillati</taxon>
        <taxon>Actinomycetota</taxon>
        <taxon>Actinomycetes</taxon>
        <taxon>Kitasatosporales</taxon>
        <taxon>Streptomycetaceae</taxon>
        <taxon>Streptomyces</taxon>
    </lineage>
</organism>
<accession>A0A0M4DG35</accession>
<name>A0A0M4DG35_STRPR</name>
<evidence type="ECO:0000256" key="1">
    <source>
        <dbReference type="SAM" id="MobiDB-lite"/>
    </source>
</evidence>
<protein>
    <submittedName>
        <fullName evidence="2">Uncharacterized protein</fullName>
    </submittedName>
</protein>
<dbReference type="Proteomes" id="UP000060513">
    <property type="component" value="Chromosome"/>
</dbReference>
<evidence type="ECO:0000313" key="3">
    <source>
        <dbReference type="Proteomes" id="UP000060513"/>
    </source>
</evidence>
<sequence length="65" mass="6890">MLATARTPDRLIEPPRPDGQISPDSAPAWQLPSPVGRAWPADAQVWGWAGTVVLFGYGPAASSFT</sequence>
<dbReference type="EMBL" id="CP011340">
    <property type="protein sequence ID" value="ALC24777.1"/>
    <property type="molecule type" value="Genomic_DNA"/>
</dbReference>
<evidence type="ECO:0000313" key="2">
    <source>
        <dbReference type="EMBL" id="ALC24777.1"/>
    </source>
</evidence>
<dbReference type="RefSeq" id="WP_005320636.1">
    <property type="nucleotide sequence ID" value="NZ_CP011340.1"/>
</dbReference>
<reference evidence="2 3" key="1">
    <citation type="submission" date="2015-08" db="EMBL/GenBank/DDBJ databases">
        <title>Genome sequence of the pristinamycin over-producing bacterium Streptomyces pristinaespiralis HCCB10218.</title>
        <authorList>
            <person name="Tian J."/>
            <person name="Yang J."/>
            <person name="Li L."/>
            <person name="Ruan L."/>
            <person name="Wei W."/>
            <person name="Zheng G."/>
            <person name="Wei Z."/>
            <person name="Yang S."/>
            <person name="Ge M."/>
            <person name="Jiang W."/>
            <person name="Lu Y."/>
        </authorList>
    </citation>
    <scope>NUCLEOTIDE SEQUENCE [LARGE SCALE GENOMIC DNA]</scope>
    <source>
        <strain evidence="2 3">HCCB 10218</strain>
    </source>
</reference>
<feature type="compositionally biased region" description="Basic and acidic residues" evidence="1">
    <location>
        <begin position="7"/>
        <end position="16"/>
    </location>
</feature>
<dbReference type="OMA" id="WNWAESA"/>